<evidence type="ECO:0000313" key="1">
    <source>
        <dbReference type="EMBL" id="SEL14887.1"/>
    </source>
</evidence>
<evidence type="ECO:0008006" key="3">
    <source>
        <dbReference type="Google" id="ProtNLM"/>
    </source>
</evidence>
<dbReference type="RefSeq" id="WP_074793154.1">
    <property type="nucleotide sequence ID" value="NZ_FOAD01000003.1"/>
</dbReference>
<dbReference type="EMBL" id="FOAD01000003">
    <property type="protein sequence ID" value="SEL14887.1"/>
    <property type="molecule type" value="Genomic_DNA"/>
</dbReference>
<dbReference type="OrthoDB" id="291667at2157"/>
<dbReference type="Proteomes" id="UP000183894">
    <property type="component" value="Unassembled WGS sequence"/>
</dbReference>
<organism evidence="1 2">
    <name type="scientific">Haloferax larsenii</name>
    <dbReference type="NCBI Taxonomy" id="302484"/>
    <lineage>
        <taxon>Archaea</taxon>
        <taxon>Methanobacteriati</taxon>
        <taxon>Methanobacteriota</taxon>
        <taxon>Stenosarchaea group</taxon>
        <taxon>Halobacteria</taxon>
        <taxon>Halobacteriales</taxon>
        <taxon>Haloferacaceae</taxon>
        <taxon>Haloferax</taxon>
    </lineage>
</organism>
<sequence length="86" mass="9786">MSERHGESLEDVDIADISPQAWRLLRVAAGYNQRAVEREVDNLMQAHISMLESGSRGLSQSRRRALFALYTAELDDEQVDALLEHF</sequence>
<gene>
    <name evidence="1" type="ORF">SAMN04488691_10397</name>
</gene>
<accession>A0A1H7MWA6</accession>
<reference evidence="1 2" key="1">
    <citation type="submission" date="2016-10" db="EMBL/GenBank/DDBJ databases">
        <authorList>
            <person name="de Groot N.N."/>
        </authorList>
    </citation>
    <scope>NUCLEOTIDE SEQUENCE [LARGE SCALE GENOMIC DNA]</scope>
    <source>
        <strain evidence="1 2">CDM_5</strain>
    </source>
</reference>
<name>A0A1H7MWA6_HALLR</name>
<proteinExistence type="predicted"/>
<dbReference type="AlphaFoldDB" id="A0A1H7MWA6"/>
<evidence type="ECO:0000313" key="2">
    <source>
        <dbReference type="Proteomes" id="UP000183894"/>
    </source>
</evidence>
<protein>
    <recommendedName>
        <fullName evidence="3">Helix-turn-helix domain-containing protein</fullName>
    </recommendedName>
</protein>